<dbReference type="AlphaFoldDB" id="A0A914D0B5"/>
<sequence length="103" mass="11761">MASLLLFAKRFHSQVHLQNQVPKIQKKVFKTVSILLFFYTLIYVIPTIMQIMKTWLGLPSVIGDLANNMVFYGAEVIGVLDAGVLLLTHYEFKECNKRVVFGI</sequence>
<evidence type="ECO:0000313" key="2">
    <source>
        <dbReference type="Proteomes" id="UP000887540"/>
    </source>
</evidence>
<keyword evidence="1" id="KW-1133">Transmembrane helix</keyword>
<feature type="transmembrane region" description="Helical" evidence="1">
    <location>
        <begin position="28"/>
        <end position="49"/>
    </location>
</feature>
<keyword evidence="2" id="KW-1185">Reference proteome</keyword>
<keyword evidence="1" id="KW-0472">Membrane</keyword>
<keyword evidence="1" id="KW-0812">Transmembrane</keyword>
<dbReference type="WBParaSite" id="ACRNAN_scaffold15995.g18004.t1">
    <property type="protein sequence ID" value="ACRNAN_scaffold15995.g18004.t1"/>
    <property type="gene ID" value="ACRNAN_scaffold15995.g18004"/>
</dbReference>
<organism evidence="2 3">
    <name type="scientific">Acrobeloides nanus</name>
    <dbReference type="NCBI Taxonomy" id="290746"/>
    <lineage>
        <taxon>Eukaryota</taxon>
        <taxon>Metazoa</taxon>
        <taxon>Ecdysozoa</taxon>
        <taxon>Nematoda</taxon>
        <taxon>Chromadorea</taxon>
        <taxon>Rhabditida</taxon>
        <taxon>Tylenchina</taxon>
        <taxon>Cephalobomorpha</taxon>
        <taxon>Cephaloboidea</taxon>
        <taxon>Cephalobidae</taxon>
        <taxon>Acrobeloides</taxon>
    </lineage>
</organism>
<accession>A0A914D0B5</accession>
<dbReference type="Proteomes" id="UP000887540">
    <property type="component" value="Unplaced"/>
</dbReference>
<evidence type="ECO:0000313" key="3">
    <source>
        <dbReference type="WBParaSite" id="ACRNAN_scaffold15995.g18004.t1"/>
    </source>
</evidence>
<reference evidence="3" key="1">
    <citation type="submission" date="2022-11" db="UniProtKB">
        <authorList>
            <consortium name="WormBaseParasite"/>
        </authorList>
    </citation>
    <scope>IDENTIFICATION</scope>
</reference>
<feature type="transmembrane region" description="Helical" evidence="1">
    <location>
        <begin position="69"/>
        <end position="88"/>
    </location>
</feature>
<name>A0A914D0B5_9BILA</name>
<evidence type="ECO:0000256" key="1">
    <source>
        <dbReference type="SAM" id="Phobius"/>
    </source>
</evidence>
<proteinExistence type="predicted"/>
<protein>
    <submittedName>
        <fullName evidence="3">G-protein coupled receptors family 1 profile domain-containing protein</fullName>
    </submittedName>
</protein>